<feature type="transmembrane region" description="Helical" evidence="1">
    <location>
        <begin position="111"/>
        <end position="131"/>
    </location>
</feature>
<dbReference type="EMBL" id="JBHTAH010000004">
    <property type="protein sequence ID" value="MFC7069367.1"/>
    <property type="molecule type" value="Genomic_DNA"/>
</dbReference>
<keyword evidence="3" id="KW-1185">Reference proteome</keyword>
<evidence type="ECO:0000313" key="3">
    <source>
        <dbReference type="Proteomes" id="UP001596461"/>
    </source>
</evidence>
<feature type="transmembrane region" description="Helical" evidence="1">
    <location>
        <begin position="286"/>
        <end position="309"/>
    </location>
</feature>
<organism evidence="2 3">
    <name type="scientific">Halobaculum lipolyticum</name>
    <dbReference type="NCBI Taxonomy" id="3032001"/>
    <lineage>
        <taxon>Archaea</taxon>
        <taxon>Methanobacteriati</taxon>
        <taxon>Methanobacteriota</taxon>
        <taxon>Stenosarchaea group</taxon>
        <taxon>Halobacteria</taxon>
        <taxon>Halobacteriales</taxon>
        <taxon>Haloferacaceae</taxon>
        <taxon>Halobaculum</taxon>
    </lineage>
</organism>
<dbReference type="InterPro" id="IPR007163">
    <property type="entry name" value="VCA0040-like"/>
</dbReference>
<feature type="transmembrane region" description="Helical" evidence="1">
    <location>
        <begin position="172"/>
        <end position="196"/>
    </location>
</feature>
<dbReference type="GeneID" id="81123810"/>
<protein>
    <submittedName>
        <fullName evidence="2">DUF368 domain-containing protein</fullName>
    </submittedName>
</protein>
<feature type="transmembrane region" description="Helical" evidence="1">
    <location>
        <begin position="85"/>
        <end position="105"/>
    </location>
</feature>
<comment type="caution">
    <text evidence="2">The sequence shown here is derived from an EMBL/GenBank/DDBJ whole genome shotgun (WGS) entry which is preliminary data.</text>
</comment>
<reference evidence="2 3" key="1">
    <citation type="journal article" date="2019" name="Int. J. Syst. Evol. Microbiol.">
        <title>The Global Catalogue of Microorganisms (GCM) 10K type strain sequencing project: providing services to taxonomists for standard genome sequencing and annotation.</title>
        <authorList>
            <consortium name="The Broad Institute Genomics Platform"/>
            <consortium name="The Broad Institute Genome Sequencing Center for Infectious Disease"/>
            <person name="Wu L."/>
            <person name="Ma J."/>
        </authorList>
    </citation>
    <scope>NUCLEOTIDE SEQUENCE [LARGE SCALE GENOMIC DNA]</scope>
    <source>
        <strain evidence="2 3">DT31</strain>
    </source>
</reference>
<proteinExistence type="predicted"/>
<gene>
    <name evidence="2" type="ORF">ACFQL9_06910</name>
</gene>
<evidence type="ECO:0000256" key="1">
    <source>
        <dbReference type="SAM" id="Phobius"/>
    </source>
</evidence>
<dbReference type="AlphaFoldDB" id="A0ABD5W832"/>
<dbReference type="Pfam" id="PF04018">
    <property type="entry name" value="VCA0040-like"/>
    <property type="match status" value="1"/>
</dbReference>
<dbReference type="RefSeq" id="WP_284031989.1">
    <property type="nucleotide sequence ID" value="NZ_CP126154.1"/>
</dbReference>
<sequence length="319" mass="31546">MTDGGADTADTDVGALGAYLRGVAMGAADAVPGVSGGTIALITGIYDRLIAAFTSASPALVRRVLADLVGDRGDLRTVFREVDGAFLLALGAGIATAILTVTRALDIALESLPVLTYGFFFGLIAASAVVLRHEFRVDTPVRAAAGIGGVVVAFVASGSASAALGVSPAATFVAGAVAVSAMILPGISGSLLLVILGQYERMTDALSAFVDALIALATGGSVAAVVDTSVPVVAFLAGGVVGLLTVAHAVRAALSARREATLAFLVGLVVGALRAPVVRVGEEVPAWTTGVLAEFAVAAVVGALVVLGVERAAGGIDLD</sequence>
<dbReference type="PANTHER" id="PTHR37308">
    <property type="entry name" value="INTEGRAL MEMBRANE PROTEIN"/>
    <property type="match status" value="1"/>
</dbReference>
<feature type="transmembrane region" description="Helical" evidence="1">
    <location>
        <begin position="143"/>
        <end position="166"/>
    </location>
</feature>
<accession>A0ABD5W832</accession>
<feature type="transmembrane region" description="Helical" evidence="1">
    <location>
        <begin position="208"/>
        <end position="226"/>
    </location>
</feature>
<evidence type="ECO:0000313" key="2">
    <source>
        <dbReference type="EMBL" id="MFC7069367.1"/>
    </source>
</evidence>
<name>A0ABD5W832_9EURY</name>
<keyword evidence="1" id="KW-0812">Transmembrane</keyword>
<dbReference type="Proteomes" id="UP001596461">
    <property type="component" value="Unassembled WGS sequence"/>
</dbReference>
<dbReference type="PANTHER" id="PTHR37308:SF1">
    <property type="entry name" value="POLYPRENYL-PHOSPHATE TRANSPORTER"/>
    <property type="match status" value="1"/>
</dbReference>
<keyword evidence="1" id="KW-0472">Membrane</keyword>
<keyword evidence="1" id="KW-1133">Transmembrane helix</keyword>
<feature type="transmembrane region" description="Helical" evidence="1">
    <location>
        <begin position="232"/>
        <end position="250"/>
    </location>
</feature>
<feature type="transmembrane region" description="Helical" evidence="1">
    <location>
        <begin position="262"/>
        <end position="280"/>
    </location>
</feature>